<accession>A0ABQ7JEY9</accession>
<dbReference type="PANTHER" id="PTHR43173">
    <property type="entry name" value="ABC1 FAMILY PROTEIN"/>
    <property type="match status" value="1"/>
</dbReference>
<dbReference type="InterPro" id="IPR011009">
    <property type="entry name" value="Kinase-like_dom_sf"/>
</dbReference>
<dbReference type="CDD" id="cd13969">
    <property type="entry name" value="ADCK1-like"/>
    <property type="match status" value="1"/>
</dbReference>
<dbReference type="EMBL" id="JADAQX010000041">
    <property type="protein sequence ID" value="KAF8822575.1"/>
    <property type="molecule type" value="Genomic_DNA"/>
</dbReference>
<dbReference type="Pfam" id="PF03109">
    <property type="entry name" value="ABC1"/>
    <property type="match status" value="1"/>
</dbReference>
<sequence length="740" mass="84935">MSRLQFLKRAVWIGGGCSAAAASALWYTSLSQDDSRRLDFRGGLRFYRSLFNAGITAVDYKFHLRGLDAASEEYQTAIRSVHKRVAKRLLLLCQKHGGIYNKFGQYVATLTHVLPREFTDELAVLHDKAPHRPWSEVCAVITEDFGRAPNELFSEIDERPMASASLAQVHRAVRKHDGKEVALKIQYPHLQSQIHSDFAALKIMVWFFDHLFTDFQFSWILPEFDNNLRHELDFKQEAYNACRLAKMFIEQSDVRVPWVDWSLTSKRMLTMEYIRGIKVTNIEVLQQENFDPKDVAKLACRVFAEMLFYHGLVHCDPHPGNLMIIQDETSEKSKPCLVVLDHGMYRRLSPKFRSDFCTLWKAMILQDETLGKIVSKRLEISEASFLFYDTCSYSLHSSSDAFEGLSLIFTMRPPKSKFSTIGGFIHEEDRKLLREKYKNITAKDIYAFLESLPRDILWVFRMMNLVRALNYRLGGTSKERLNIMNTKCVEGLYLSDDLLEVAMTQINTSSLQSSNLSSTGATKCTSTLPQYSRSDSASTIVDLNNEKLAFLQTVKLTWDDYVGSKTLNLPVASEFPAPTLIPLLSDWLPPNKIVVDKQSIIFDTMFHGYNSGTFHDMKAEFTDSANDDQDHGMESSRESAGMREISSTIADLRKRLFKLLKSFSPNVELPPLNIKKSSWFPQNSIPVLKPEAQTKVYSPFLYAINTLWMLLDLSYLRLRLWISDTFLWLVLLNIGRFNLE</sequence>
<comment type="similarity">
    <text evidence="1">Belongs to the protein kinase superfamily. ADCK protein kinase family.</text>
</comment>
<name>A0ABQ7JEY9_9APIC</name>
<evidence type="ECO:0000313" key="3">
    <source>
        <dbReference type="EMBL" id="KAF8822575.1"/>
    </source>
</evidence>
<dbReference type="InterPro" id="IPR004147">
    <property type="entry name" value="ABC1_dom"/>
</dbReference>
<dbReference type="InterPro" id="IPR045307">
    <property type="entry name" value="ADCK1_dom"/>
</dbReference>
<dbReference type="InterPro" id="IPR051130">
    <property type="entry name" value="Mito_struct-func_regulator"/>
</dbReference>
<evidence type="ECO:0000259" key="2">
    <source>
        <dbReference type="Pfam" id="PF03109"/>
    </source>
</evidence>
<gene>
    <name evidence="3" type="ORF">IE077_003423</name>
</gene>
<protein>
    <submittedName>
        <fullName evidence="3">ABC1 family protein</fullName>
    </submittedName>
</protein>
<organism evidence="3 4">
    <name type="scientific">Cardiosporidium cionae</name>
    <dbReference type="NCBI Taxonomy" id="476202"/>
    <lineage>
        <taxon>Eukaryota</taxon>
        <taxon>Sar</taxon>
        <taxon>Alveolata</taxon>
        <taxon>Apicomplexa</taxon>
        <taxon>Aconoidasida</taxon>
        <taxon>Nephromycida</taxon>
        <taxon>Cardiosporidium</taxon>
    </lineage>
</organism>
<feature type="domain" description="ABC1 atypical kinase-like" evidence="2">
    <location>
        <begin position="125"/>
        <end position="368"/>
    </location>
</feature>
<dbReference type="Gene3D" id="1.10.510.10">
    <property type="entry name" value="Transferase(Phosphotransferase) domain 1"/>
    <property type="match status" value="1"/>
</dbReference>
<evidence type="ECO:0000313" key="4">
    <source>
        <dbReference type="Proteomes" id="UP000823046"/>
    </source>
</evidence>
<dbReference type="Proteomes" id="UP000823046">
    <property type="component" value="Unassembled WGS sequence"/>
</dbReference>
<comment type="caution">
    <text evidence="3">The sequence shown here is derived from an EMBL/GenBank/DDBJ whole genome shotgun (WGS) entry which is preliminary data.</text>
</comment>
<reference evidence="3 4" key="1">
    <citation type="journal article" date="2020" name="bioRxiv">
        <title>Metabolic contributions of an alphaproteobacterial endosymbiont in the apicomplexan Cardiosporidium cionae.</title>
        <authorList>
            <person name="Hunter E.S."/>
            <person name="Paight C.J."/>
            <person name="Lane C.E."/>
        </authorList>
    </citation>
    <scope>NUCLEOTIDE SEQUENCE [LARGE SCALE GENOMIC DNA]</scope>
    <source>
        <strain evidence="3">ESH_2018</strain>
    </source>
</reference>
<keyword evidence="4" id="KW-1185">Reference proteome</keyword>
<evidence type="ECO:0000256" key="1">
    <source>
        <dbReference type="ARBA" id="ARBA00009670"/>
    </source>
</evidence>
<proteinExistence type="inferred from homology"/>
<dbReference type="PANTHER" id="PTHR43173:SF28">
    <property type="entry name" value="AARF DOMAIN CONTAINING KINASE 5"/>
    <property type="match status" value="1"/>
</dbReference>
<dbReference type="SUPFAM" id="SSF56112">
    <property type="entry name" value="Protein kinase-like (PK-like)"/>
    <property type="match status" value="1"/>
</dbReference>